<feature type="region of interest" description="Disordered" evidence="1">
    <location>
        <begin position="1"/>
        <end position="49"/>
    </location>
</feature>
<dbReference type="Proteomes" id="UP000549009">
    <property type="component" value="Unassembled WGS sequence"/>
</dbReference>
<dbReference type="EMBL" id="JACHJD010000018">
    <property type="protein sequence ID" value="MBB5108293.1"/>
    <property type="molecule type" value="Genomic_DNA"/>
</dbReference>
<dbReference type="InterPro" id="IPR057972">
    <property type="entry name" value="Terminase_7"/>
</dbReference>
<accession>A0A7W8B476</accession>
<evidence type="ECO:0000313" key="3">
    <source>
        <dbReference type="Proteomes" id="UP000549009"/>
    </source>
</evidence>
<gene>
    <name evidence="2" type="ORF">FHS40_007414</name>
</gene>
<sequence>MTLEVVMGARGPIGKRSEERMGHRSKKEKDSVTKAPSGAPTDLPALPEPDELWHPIAKDWYLSLRESGQAMFYQASDWATARYAAELMSRGLSSDRPPNGQYVAALNSLLGSLLTTEGDRRRVRMELERKKPAGSGRASVTALDDYRSAFGG</sequence>
<comment type="caution">
    <text evidence="2">The sequence shown here is derived from an EMBL/GenBank/DDBJ whole genome shotgun (WGS) entry which is preliminary data.</text>
</comment>
<keyword evidence="3" id="KW-1185">Reference proteome</keyword>
<evidence type="ECO:0000313" key="2">
    <source>
        <dbReference type="EMBL" id="MBB5108293.1"/>
    </source>
</evidence>
<dbReference type="RefSeq" id="WP_229879488.1">
    <property type="nucleotide sequence ID" value="NZ_BMSQ01000020.1"/>
</dbReference>
<dbReference type="AlphaFoldDB" id="A0A7W8B476"/>
<evidence type="ECO:0008006" key="4">
    <source>
        <dbReference type="Google" id="ProtNLM"/>
    </source>
</evidence>
<protein>
    <recommendedName>
        <fullName evidence="4">Terminase small subunit</fullName>
    </recommendedName>
</protein>
<name>A0A7W8B476_STRST</name>
<proteinExistence type="predicted"/>
<organism evidence="2 3">
    <name type="scientific">Streptomyces spectabilis</name>
    <dbReference type="NCBI Taxonomy" id="68270"/>
    <lineage>
        <taxon>Bacteria</taxon>
        <taxon>Bacillati</taxon>
        <taxon>Actinomycetota</taxon>
        <taxon>Actinomycetes</taxon>
        <taxon>Kitasatosporales</taxon>
        <taxon>Streptomycetaceae</taxon>
        <taxon>Streptomyces</taxon>
    </lineage>
</organism>
<reference evidence="2 3" key="1">
    <citation type="submission" date="2020-08" db="EMBL/GenBank/DDBJ databases">
        <title>Genomic Encyclopedia of Type Strains, Phase III (KMG-III): the genomes of soil and plant-associated and newly described type strains.</title>
        <authorList>
            <person name="Whitman W."/>
        </authorList>
    </citation>
    <scope>NUCLEOTIDE SEQUENCE [LARGE SCALE GENOMIC DNA]</scope>
    <source>
        <strain evidence="2 3">CECT 3146</strain>
    </source>
</reference>
<dbReference type="Pfam" id="PF25673">
    <property type="entry name" value="Terminase_7"/>
    <property type="match status" value="1"/>
</dbReference>
<feature type="compositionally biased region" description="Basic and acidic residues" evidence="1">
    <location>
        <begin position="15"/>
        <end position="32"/>
    </location>
</feature>
<evidence type="ECO:0000256" key="1">
    <source>
        <dbReference type="SAM" id="MobiDB-lite"/>
    </source>
</evidence>